<comment type="caution">
    <text evidence="1">The sequence shown here is derived from an EMBL/GenBank/DDBJ whole genome shotgun (WGS) entry which is preliminary data.</text>
</comment>
<dbReference type="PANTHER" id="PTHR46082">
    <property type="entry name" value="ATP/GTP-BINDING PROTEIN-RELATED"/>
    <property type="match status" value="1"/>
</dbReference>
<dbReference type="Gene3D" id="1.25.40.10">
    <property type="entry name" value="Tetratricopeptide repeat domain"/>
    <property type="match status" value="1"/>
</dbReference>
<organism evidence="1 2">
    <name type="scientific">Metarhizium guizhouense (strain ARSEF 977)</name>
    <dbReference type="NCBI Taxonomy" id="1276136"/>
    <lineage>
        <taxon>Eukaryota</taxon>
        <taxon>Fungi</taxon>
        <taxon>Dikarya</taxon>
        <taxon>Ascomycota</taxon>
        <taxon>Pezizomycotina</taxon>
        <taxon>Sordariomycetes</taxon>
        <taxon>Hypocreomycetidae</taxon>
        <taxon>Hypocreales</taxon>
        <taxon>Clavicipitaceae</taxon>
        <taxon>Metarhizium</taxon>
    </lineage>
</organism>
<evidence type="ECO:0000313" key="2">
    <source>
        <dbReference type="Proteomes" id="UP000031192"/>
    </source>
</evidence>
<proteinExistence type="predicted"/>
<dbReference type="InterPro" id="IPR053137">
    <property type="entry name" value="NLR-like"/>
</dbReference>
<reference evidence="1 2" key="1">
    <citation type="journal article" date="2014" name="Proc. Natl. Acad. Sci. U.S.A.">
        <title>Trajectory and genomic determinants of fungal-pathogen speciation and host adaptation.</title>
        <authorList>
            <person name="Hu X."/>
            <person name="Xiao G."/>
            <person name="Zheng P."/>
            <person name="Shang Y."/>
            <person name="Su Y."/>
            <person name="Zhang X."/>
            <person name="Liu X."/>
            <person name="Zhan S."/>
            <person name="St Leger R.J."/>
            <person name="Wang C."/>
        </authorList>
    </citation>
    <scope>NUCLEOTIDE SEQUENCE [LARGE SCALE GENOMIC DNA]</scope>
    <source>
        <strain evidence="1 2">ARSEF 977</strain>
    </source>
</reference>
<evidence type="ECO:0000313" key="1">
    <source>
        <dbReference type="EMBL" id="KID85963.1"/>
    </source>
</evidence>
<keyword evidence="2" id="KW-1185">Reference proteome</keyword>
<dbReference type="Pfam" id="PF13424">
    <property type="entry name" value="TPR_12"/>
    <property type="match status" value="1"/>
</dbReference>
<dbReference type="Proteomes" id="UP000031192">
    <property type="component" value="Unassembled WGS sequence"/>
</dbReference>
<protein>
    <submittedName>
        <fullName evidence="1">Kinesin light chain</fullName>
    </submittedName>
</protein>
<gene>
    <name evidence="1" type="ORF">MGU_06880</name>
</gene>
<dbReference type="HOGENOM" id="CLU_1441368_0_0_1"/>
<accession>A0A0B4GTJ3</accession>
<dbReference type="SUPFAM" id="SSF48452">
    <property type="entry name" value="TPR-like"/>
    <property type="match status" value="1"/>
</dbReference>
<name>A0A0B4GTJ3_METGA</name>
<sequence length="188" mass="21853">MDDAIGVLRAYVFITLREGQDSIDMHRLVRLAMRNWPEGEELESCVSSVIQQLDQAFPFPRHENRDMWMKYLPHAQAALEFHQDPQGGEVEARHLHNVAASHSLLGQYQKAEQVYRQTPQLREKVLGEEHPDTLHSMNNLASVFFNLGKYQEAEHINRQECKLTEKRESVHTWQHKQPRTCALESGEV</sequence>
<dbReference type="AlphaFoldDB" id="A0A0B4GTJ3"/>
<dbReference type="PANTHER" id="PTHR46082:SF6">
    <property type="entry name" value="AAA+ ATPASE DOMAIN-CONTAINING PROTEIN-RELATED"/>
    <property type="match status" value="1"/>
</dbReference>
<dbReference type="InterPro" id="IPR011990">
    <property type="entry name" value="TPR-like_helical_dom_sf"/>
</dbReference>
<dbReference type="EMBL" id="AZNH01000025">
    <property type="protein sequence ID" value="KID85963.1"/>
    <property type="molecule type" value="Genomic_DNA"/>
</dbReference>